<accession>A0A162VT65</accession>
<reference evidence="1 2" key="1">
    <citation type="journal article" date="2016" name="Sci. Rep.">
        <title>Draft genome sequencing and secretome analysis of fungal phytopathogen Ascochyta rabiei provides insight into the necrotrophic effector repertoire.</title>
        <authorList>
            <person name="Verma S."/>
            <person name="Gazara R.K."/>
            <person name="Nizam S."/>
            <person name="Parween S."/>
            <person name="Chattopadhyay D."/>
            <person name="Verma P.K."/>
        </authorList>
    </citation>
    <scope>NUCLEOTIDE SEQUENCE [LARGE SCALE GENOMIC DNA]</scope>
    <source>
        <strain evidence="1 2">ArDII</strain>
    </source>
</reference>
<protein>
    <submittedName>
        <fullName evidence="1">Uncharacterized protein</fullName>
    </submittedName>
</protein>
<keyword evidence="2" id="KW-1185">Reference proteome</keyword>
<dbReference type="EMBL" id="JYNV01000324">
    <property type="protein sequence ID" value="KZM18608.1"/>
    <property type="molecule type" value="Genomic_DNA"/>
</dbReference>
<dbReference type="OrthoDB" id="3440338at2759"/>
<sequence length="372" mass="42137">MNLCSITETIPERRGRIDTPILETLDERRRTWLYLLRNQHYEPLIFDILNDELPKYATSCAIDPAELTILTRECALILASAPRVFFAAVEGSLVGRMISDTELQAEYASIQQRAHHQPSIYAHLLADDRGNAPTPNQCLVIRDMVQDYLSGDPSEHAHTIDNVTPPLVLLEASTKGYRKYLHTPSTDRSPKRVATLQRFCSGITLRYTQTSPHLHNTPLPYPPSEVGYALQAHRRLAQHRAHRSSNHVMNLVEDICTQLFRTNALTQHFEMHQFVIYLIFRPSQAAIAEIFCSGLLQCWVEGGGFNACPAGRSVASSRRVSAGQWRVYEEAAREVSLLDARMEGMKERAEVWREALCWEDEDGDVEKKGVKG</sequence>
<organism evidence="1 2">
    <name type="scientific">Didymella rabiei</name>
    <name type="common">Chickpea ascochyta blight fungus</name>
    <name type="synonym">Mycosphaerella rabiei</name>
    <dbReference type="NCBI Taxonomy" id="5454"/>
    <lineage>
        <taxon>Eukaryota</taxon>
        <taxon>Fungi</taxon>
        <taxon>Dikarya</taxon>
        <taxon>Ascomycota</taxon>
        <taxon>Pezizomycotina</taxon>
        <taxon>Dothideomycetes</taxon>
        <taxon>Pleosporomycetidae</taxon>
        <taxon>Pleosporales</taxon>
        <taxon>Pleosporineae</taxon>
        <taxon>Didymellaceae</taxon>
        <taxon>Ascochyta</taxon>
    </lineage>
</organism>
<dbReference type="AlphaFoldDB" id="A0A162VT65"/>
<evidence type="ECO:0000313" key="2">
    <source>
        <dbReference type="Proteomes" id="UP000076837"/>
    </source>
</evidence>
<evidence type="ECO:0000313" key="1">
    <source>
        <dbReference type="EMBL" id="KZM18608.1"/>
    </source>
</evidence>
<dbReference type="Proteomes" id="UP000076837">
    <property type="component" value="Unassembled WGS sequence"/>
</dbReference>
<gene>
    <name evidence="1" type="ORF">ST47_g10226</name>
</gene>
<comment type="caution">
    <text evidence="1">The sequence shown here is derived from an EMBL/GenBank/DDBJ whole genome shotgun (WGS) entry which is preliminary data.</text>
</comment>
<name>A0A162VT65_DIDRA</name>
<proteinExistence type="predicted"/>